<dbReference type="InterPro" id="IPR010730">
    <property type="entry name" value="HET"/>
</dbReference>
<organism evidence="2 3">
    <name type="scientific">Decorospora gaudefroyi</name>
    <dbReference type="NCBI Taxonomy" id="184978"/>
    <lineage>
        <taxon>Eukaryota</taxon>
        <taxon>Fungi</taxon>
        <taxon>Dikarya</taxon>
        <taxon>Ascomycota</taxon>
        <taxon>Pezizomycotina</taxon>
        <taxon>Dothideomycetes</taxon>
        <taxon>Pleosporomycetidae</taxon>
        <taxon>Pleosporales</taxon>
        <taxon>Pleosporineae</taxon>
        <taxon>Pleosporaceae</taxon>
        <taxon>Decorospora</taxon>
    </lineage>
</organism>
<name>A0A6A5K023_9PLEO</name>
<sequence>MENLRSHVESDLCDKCSVLKFDDKQLGRRQARRDVANDVLRFDFEDRRHRGKSFELDYVHTDLLPDLLRLKASADAGCAFCAALRDATLQRRPARSGPIRYRLRYKWERWSDRLDHPQLNMLVADWAVGDESFEGVGKVSHDRSLVFWVDCEEDDCNRWLGTPSPPRERPLCDQNSAWMREMLEACTTHGCAPHSSTFLPTRVLDLGTDDSHDTIKLIQLSHTHLTDSMKYTALSYCWGPREDAVHQLKTTSSSLAQHLERVDFEAMTPVIQDAVTATRALGIHYLWIDALCIIQGDADDWARESKRMGLVYVNAYATICPLLSSSCLQSFLHRPKPVRIKFQSRRRPEIHGMLNLRHQPRPRNEDVSLSTGPRQMDEKLSAWNTRAWTLQEEQLAARMIYFGSSHIYFSCPLQKAVECYPDEPYNGRKLHLPYWERPNFPNMLHQLAKSQDPDALYDQWNRLAEQHAQRQATDERDKLPALSGLAQMMAEKTQDTYLAGLWKADLLRGLLWWTSPSKLRIMGLGQLPKFPPNAYICPSWSWARHGETCPANNSVRIVPGTCYAGPFQTVRVR</sequence>
<proteinExistence type="predicted"/>
<dbReference type="AlphaFoldDB" id="A0A6A5K023"/>
<gene>
    <name evidence="2" type="ORF">BDW02DRAFT_650299</name>
</gene>
<evidence type="ECO:0000259" key="1">
    <source>
        <dbReference type="Pfam" id="PF06985"/>
    </source>
</evidence>
<evidence type="ECO:0000313" key="2">
    <source>
        <dbReference type="EMBL" id="KAF1830895.1"/>
    </source>
</evidence>
<dbReference type="Proteomes" id="UP000800040">
    <property type="component" value="Unassembled WGS sequence"/>
</dbReference>
<dbReference type="EMBL" id="ML975380">
    <property type="protein sequence ID" value="KAF1830895.1"/>
    <property type="molecule type" value="Genomic_DNA"/>
</dbReference>
<dbReference type="OrthoDB" id="3691074at2759"/>
<reference evidence="2" key="1">
    <citation type="submission" date="2020-01" db="EMBL/GenBank/DDBJ databases">
        <authorList>
            <consortium name="DOE Joint Genome Institute"/>
            <person name="Haridas S."/>
            <person name="Albert R."/>
            <person name="Binder M."/>
            <person name="Bloem J."/>
            <person name="Labutti K."/>
            <person name="Salamov A."/>
            <person name="Andreopoulos B."/>
            <person name="Baker S.E."/>
            <person name="Barry K."/>
            <person name="Bills G."/>
            <person name="Bluhm B.H."/>
            <person name="Cannon C."/>
            <person name="Castanera R."/>
            <person name="Culley D.E."/>
            <person name="Daum C."/>
            <person name="Ezra D."/>
            <person name="Gonzalez J.B."/>
            <person name="Henrissat B."/>
            <person name="Kuo A."/>
            <person name="Liang C."/>
            <person name="Lipzen A."/>
            <person name="Lutzoni F."/>
            <person name="Magnuson J."/>
            <person name="Mondo S."/>
            <person name="Nolan M."/>
            <person name="Ohm R."/>
            <person name="Pangilinan J."/>
            <person name="Park H.-J."/>
            <person name="Ramirez L."/>
            <person name="Alfaro M."/>
            <person name="Sun H."/>
            <person name="Tritt A."/>
            <person name="Yoshinaga Y."/>
            <person name="Zwiers L.-H."/>
            <person name="Turgeon B.G."/>
            <person name="Goodwin S.B."/>
            <person name="Spatafora J.W."/>
            <person name="Crous P.W."/>
            <person name="Grigoriev I.V."/>
        </authorList>
    </citation>
    <scope>NUCLEOTIDE SEQUENCE</scope>
    <source>
        <strain evidence="2">P77</strain>
    </source>
</reference>
<feature type="domain" description="Heterokaryon incompatibility" evidence="1">
    <location>
        <begin position="231"/>
        <end position="392"/>
    </location>
</feature>
<keyword evidence="3" id="KW-1185">Reference proteome</keyword>
<dbReference type="PANTHER" id="PTHR33112">
    <property type="entry name" value="DOMAIN PROTEIN, PUTATIVE-RELATED"/>
    <property type="match status" value="1"/>
</dbReference>
<protein>
    <submittedName>
        <fullName evidence="2">HET-domain-containing protein</fullName>
    </submittedName>
</protein>
<accession>A0A6A5K023</accession>
<dbReference type="Pfam" id="PF06985">
    <property type="entry name" value="HET"/>
    <property type="match status" value="1"/>
</dbReference>
<dbReference type="PANTHER" id="PTHR33112:SF16">
    <property type="entry name" value="HETEROKARYON INCOMPATIBILITY DOMAIN-CONTAINING PROTEIN"/>
    <property type="match status" value="1"/>
</dbReference>
<evidence type="ECO:0000313" key="3">
    <source>
        <dbReference type="Proteomes" id="UP000800040"/>
    </source>
</evidence>